<feature type="domain" description="UvrD-like helicase C-terminal" evidence="14">
    <location>
        <begin position="285"/>
        <end position="565"/>
    </location>
</feature>
<evidence type="ECO:0000256" key="7">
    <source>
        <dbReference type="ARBA" id="ARBA00022806"/>
    </source>
</evidence>
<reference evidence="15" key="1">
    <citation type="journal article" date="2021" name="PeerJ">
        <title>Extensive microbial diversity within the chicken gut microbiome revealed by metagenomics and culture.</title>
        <authorList>
            <person name="Gilroy R."/>
            <person name="Ravi A."/>
            <person name="Getino M."/>
            <person name="Pursley I."/>
            <person name="Horton D.L."/>
            <person name="Alikhan N.F."/>
            <person name="Baker D."/>
            <person name="Gharbi K."/>
            <person name="Hall N."/>
            <person name="Watson M."/>
            <person name="Adriaenssens E.M."/>
            <person name="Foster-Nyarko E."/>
            <person name="Jarju S."/>
            <person name="Secka A."/>
            <person name="Antonio M."/>
            <person name="Oren A."/>
            <person name="Chaudhuri R.R."/>
            <person name="La Ragione R."/>
            <person name="Hildebrand F."/>
            <person name="Pallen M.J."/>
        </authorList>
    </citation>
    <scope>NUCLEOTIDE SEQUENCE</scope>
    <source>
        <strain evidence="15">USAMLcec4-12693</strain>
    </source>
</reference>
<dbReference type="GO" id="GO:0004527">
    <property type="term" value="F:exonuclease activity"/>
    <property type="evidence" value="ECO:0007669"/>
    <property type="project" value="UniProtKB-KW"/>
</dbReference>
<accession>A0A9D2VX91</accession>
<dbReference type="GO" id="GO:0000724">
    <property type="term" value="P:double-strand break repair via homologous recombination"/>
    <property type="evidence" value="ECO:0007669"/>
    <property type="project" value="InterPro"/>
</dbReference>
<evidence type="ECO:0000313" key="16">
    <source>
        <dbReference type="Proteomes" id="UP000813420"/>
    </source>
</evidence>
<dbReference type="PANTHER" id="PTHR30591">
    <property type="entry name" value="RECBCD ENZYME SUBUNIT RECC"/>
    <property type="match status" value="1"/>
</dbReference>
<dbReference type="GO" id="GO:0004386">
    <property type="term" value="F:helicase activity"/>
    <property type="evidence" value="ECO:0007669"/>
    <property type="project" value="UniProtKB-KW"/>
</dbReference>
<dbReference type="InterPro" id="IPR049035">
    <property type="entry name" value="ADDB_N"/>
</dbReference>
<keyword evidence="2" id="KW-0540">Nuclease</keyword>
<keyword evidence="3" id="KW-0479">Metal-binding</keyword>
<reference evidence="15" key="2">
    <citation type="submission" date="2021-09" db="EMBL/GenBank/DDBJ databases">
        <authorList>
            <person name="Gilroy R."/>
        </authorList>
    </citation>
    <scope>NUCLEOTIDE SEQUENCE</scope>
    <source>
        <strain evidence="15">USAMLcec4-12693</strain>
    </source>
</reference>
<dbReference type="GO" id="GO:0005524">
    <property type="term" value="F:ATP binding"/>
    <property type="evidence" value="ECO:0007669"/>
    <property type="project" value="UniProtKB-KW"/>
</dbReference>
<keyword evidence="8" id="KW-0269">Exonuclease</keyword>
<keyword evidence="7 15" id="KW-0347">Helicase</keyword>
<protein>
    <submittedName>
        <fullName evidence="15">Helicase-exonuclease AddAB subunit AddB</fullName>
    </submittedName>
</protein>
<evidence type="ECO:0000256" key="3">
    <source>
        <dbReference type="ARBA" id="ARBA00022723"/>
    </source>
</evidence>
<evidence type="ECO:0000256" key="10">
    <source>
        <dbReference type="ARBA" id="ARBA00023004"/>
    </source>
</evidence>
<dbReference type="GO" id="GO:0003677">
    <property type="term" value="F:DNA binding"/>
    <property type="evidence" value="ECO:0007669"/>
    <property type="project" value="UniProtKB-KW"/>
</dbReference>
<dbReference type="GO" id="GO:0046872">
    <property type="term" value="F:metal ion binding"/>
    <property type="evidence" value="ECO:0007669"/>
    <property type="project" value="UniProtKB-KW"/>
</dbReference>
<keyword evidence="6" id="KW-0378">Hydrolase</keyword>
<dbReference type="Gene3D" id="3.40.50.300">
    <property type="entry name" value="P-loop containing nucleotide triphosphate hydrolases"/>
    <property type="match status" value="3"/>
</dbReference>
<dbReference type="Pfam" id="PF12705">
    <property type="entry name" value="PDDEXK_1"/>
    <property type="match status" value="1"/>
</dbReference>
<dbReference type="AlphaFoldDB" id="A0A9D2VX91"/>
<dbReference type="SUPFAM" id="SSF52540">
    <property type="entry name" value="P-loop containing nucleoside triphosphate hydrolases"/>
    <property type="match status" value="1"/>
</dbReference>
<evidence type="ECO:0000256" key="6">
    <source>
        <dbReference type="ARBA" id="ARBA00022801"/>
    </source>
</evidence>
<dbReference type="PANTHER" id="PTHR30591:SF1">
    <property type="entry name" value="RECBCD ENZYME SUBUNIT RECC"/>
    <property type="match status" value="1"/>
</dbReference>
<comment type="caution">
    <text evidence="15">The sequence shown here is derived from an EMBL/GenBank/DDBJ whole genome shotgun (WGS) entry which is preliminary data.</text>
</comment>
<keyword evidence="10" id="KW-0408">Iron</keyword>
<keyword evidence="13" id="KW-0234">DNA repair</keyword>
<evidence type="ECO:0000256" key="9">
    <source>
        <dbReference type="ARBA" id="ARBA00022840"/>
    </source>
</evidence>
<evidence type="ECO:0000313" key="15">
    <source>
        <dbReference type="EMBL" id="HJH49450.1"/>
    </source>
</evidence>
<dbReference type="InterPro" id="IPR014017">
    <property type="entry name" value="DNA_helicase_UvrD-like_C"/>
</dbReference>
<keyword evidence="1" id="KW-0004">4Fe-4S</keyword>
<keyword evidence="5" id="KW-0227">DNA damage</keyword>
<evidence type="ECO:0000256" key="12">
    <source>
        <dbReference type="ARBA" id="ARBA00023125"/>
    </source>
</evidence>
<organism evidence="15 16">
    <name type="scientific">Merdimonas faecis</name>
    <dbReference type="NCBI Taxonomy" id="1653435"/>
    <lineage>
        <taxon>Bacteria</taxon>
        <taxon>Bacillati</taxon>
        <taxon>Bacillota</taxon>
        <taxon>Clostridia</taxon>
        <taxon>Lachnospirales</taxon>
        <taxon>Lachnospiraceae</taxon>
        <taxon>Merdimonas</taxon>
    </lineage>
</organism>
<dbReference type="NCBIfam" id="TIGR02773">
    <property type="entry name" value="addB_Gpos"/>
    <property type="match status" value="1"/>
</dbReference>
<dbReference type="PROSITE" id="PS51217">
    <property type="entry name" value="UVRD_HELICASE_CTER"/>
    <property type="match status" value="1"/>
</dbReference>
<dbReference type="GO" id="GO:0051539">
    <property type="term" value="F:4 iron, 4 sulfur cluster binding"/>
    <property type="evidence" value="ECO:0007669"/>
    <property type="project" value="UniProtKB-KW"/>
</dbReference>
<dbReference type="InterPro" id="IPR014140">
    <property type="entry name" value="DNA_helicase_suAddB"/>
</dbReference>
<dbReference type="InterPro" id="IPR038726">
    <property type="entry name" value="PDDEXK_AddAB-type"/>
</dbReference>
<name>A0A9D2VX91_9FIRM</name>
<dbReference type="InterPro" id="IPR027417">
    <property type="entry name" value="P-loop_NTPase"/>
</dbReference>
<dbReference type="InterPro" id="IPR011604">
    <property type="entry name" value="PDDEXK-like_dom_sf"/>
</dbReference>
<evidence type="ECO:0000256" key="1">
    <source>
        <dbReference type="ARBA" id="ARBA00022485"/>
    </source>
</evidence>
<gene>
    <name evidence="15" type="primary">addB</name>
    <name evidence="15" type="ORF">K8V39_04220</name>
</gene>
<evidence type="ECO:0000256" key="5">
    <source>
        <dbReference type="ARBA" id="ARBA00022763"/>
    </source>
</evidence>
<evidence type="ECO:0000256" key="11">
    <source>
        <dbReference type="ARBA" id="ARBA00023014"/>
    </source>
</evidence>
<proteinExistence type="predicted"/>
<dbReference type="Gene3D" id="3.90.320.10">
    <property type="match status" value="1"/>
</dbReference>
<keyword evidence="9" id="KW-0067">ATP-binding</keyword>
<evidence type="ECO:0000256" key="4">
    <source>
        <dbReference type="ARBA" id="ARBA00022741"/>
    </source>
</evidence>
<dbReference type="Pfam" id="PF21445">
    <property type="entry name" value="ADDB_N"/>
    <property type="match status" value="1"/>
</dbReference>
<keyword evidence="12" id="KW-0238">DNA-binding</keyword>
<dbReference type="EMBL" id="DYXE01000041">
    <property type="protein sequence ID" value="HJH49450.1"/>
    <property type="molecule type" value="Genomic_DNA"/>
</dbReference>
<evidence type="ECO:0000256" key="13">
    <source>
        <dbReference type="ARBA" id="ARBA00023204"/>
    </source>
</evidence>
<dbReference type="Proteomes" id="UP000813420">
    <property type="component" value="Unassembled WGS sequence"/>
</dbReference>
<evidence type="ECO:0000259" key="14">
    <source>
        <dbReference type="PROSITE" id="PS51217"/>
    </source>
</evidence>
<keyword evidence="4" id="KW-0547">Nucleotide-binding</keyword>
<evidence type="ECO:0000256" key="8">
    <source>
        <dbReference type="ARBA" id="ARBA00022839"/>
    </source>
</evidence>
<sequence>MSLQFIFGPSGSGKSYELYQSVIKESMEHPKQKFLVLVPEQFTMQTQKDLVAMHPRHGIMNIDVLSFGRLAYRVFEETGGGNLPVLDDEGKNLVLRKIAGDYEDQLSVLRGNMKKLGYISEVKSVISEFTQYDIGEEEIDQVMEAAGENSRLYFKLQDLKILYRGFREYLESRYITKEELLDVLSREVERSEMLKNSTVVLDGFTGFTPVQNRLLLELLKHCRKLCVTVTMDEREDPFAYRHPYQLFALSKHMVTGLTELARQAKTEILTPVYLYGQPVRRFLENPSLAFLERNLFRYRKNAGEAESTCPGEDQAVGIHVARNPRAEAMAVAGQIRSLVRKEGYRYREIGVIVSDMSAYGDYLKQAFEVYEIPVFMDQKKSILLNPFVEYIRSLLSMAEQNFTAESVFRFLRTNLSGFTMEETDALENYVIGLGIKGYKGWQERWIRRLKDTTEEDLEVFNHCRVRLVEKVDGLLYVLKQRKKTVRDITMALYEFLVQEELQKKLKVQEEVFQERGEQALAREYAQIYRIVIELFDKFVELLGEEPVSLKEYEKLLDAGLEEAKVGVIPPSPDQVVAGDMERTRLKDIKALFFVGANDVYLPGNLLRTGLLSERDRDRFSREKLSLSPGGKEKAYEQKFYLYMNLTKPSKRLEIFYSRVSSDGKSLRPSYLIQEIRRLYPDLVLQDEEAKGFGEREWTEGLGLEAWIHGLGSLGRGVDSAWMELHRKSRVDPAWKEKTDRLLDAGFYRRPSDPLTEQTARRLYGEKFEDSITRIERFSSCAFAHFLTYGLRLKERQEYDFQAVDLGNICHGALERFSEKLEKEEKDWTTLSEDERKAYIDESVEEAVTNYGNSVLYSSARNEYMIVRIKRMLERTVWALTRQLKAGDFRPSAYEMRFRGGKIDRIDTCVDGDKVYVKVVDYKTGKKAFDVTALYHGLQLQLMVYLDAAVGQEEKRHPGQEVIPAGVFYYRIEDPLVDKRQKTEDSGEEIQEDILKELKPDGVINCKDEVLAHLDRRMEGESLVVPVKYNKNGSLSKTSKAVSEEEFAVMMQHAVGKVQSVHEQILKGEVEPRPYRNGQETGCDYCGYRNICGFDTRLNGYEYRKIRKMSLEEAIAAMKGVGKTWE</sequence>
<evidence type="ECO:0000256" key="2">
    <source>
        <dbReference type="ARBA" id="ARBA00022722"/>
    </source>
</evidence>
<keyword evidence="11" id="KW-0411">Iron-sulfur</keyword>
<dbReference type="RefSeq" id="WP_277271788.1">
    <property type="nucleotide sequence ID" value="NZ_DYXE01000041.1"/>
</dbReference>